<feature type="domain" description="DUF302" evidence="1">
    <location>
        <begin position="34"/>
        <end position="97"/>
    </location>
</feature>
<dbReference type="PIRSF" id="PIRSF021774">
    <property type="entry name" value="UCP021774"/>
    <property type="match status" value="1"/>
</dbReference>
<dbReference type="eggNOG" id="COG3439">
    <property type="taxonomic scope" value="Bacteria"/>
</dbReference>
<gene>
    <name evidence="2" type="ORF">W5A_09159</name>
</gene>
<reference evidence="2 3" key="1">
    <citation type="journal article" date="2012" name="J. Bacteriol.">
        <title>Genome Sequence of the Halotolerant Bacterium Imtechella halotolerans K1T.</title>
        <authorList>
            <person name="Kumar S."/>
            <person name="Vikram S."/>
            <person name="Subramanian S."/>
            <person name="Raghava G.P."/>
            <person name="Pinnaka A.K."/>
        </authorList>
    </citation>
    <scope>NUCLEOTIDE SEQUENCE [LARGE SCALE GENOMIC DNA]</scope>
    <source>
        <strain evidence="2 3">K1</strain>
    </source>
</reference>
<evidence type="ECO:0000313" key="2">
    <source>
        <dbReference type="EMBL" id="EID74392.1"/>
    </source>
</evidence>
<organism evidence="2 3">
    <name type="scientific">Imtechella halotolerans K1</name>
    <dbReference type="NCBI Taxonomy" id="946077"/>
    <lineage>
        <taxon>Bacteria</taxon>
        <taxon>Pseudomonadati</taxon>
        <taxon>Bacteroidota</taxon>
        <taxon>Flavobacteriia</taxon>
        <taxon>Flavobacteriales</taxon>
        <taxon>Flavobacteriaceae</taxon>
        <taxon>Imtechella</taxon>
    </lineage>
</organism>
<evidence type="ECO:0000313" key="3">
    <source>
        <dbReference type="Proteomes" id="UP000005938"/>
    </source>
</evidence>
<dbReference type="Gene3D" id="3.30.310.70">
    <property type="entry name" value="TT1751-like domain"/>
    <property type="match status" value="1"/>
</dbReference>
<dbReference type="PANTHER" id="PTHR38342">
    <property type="entry name" value="SLR5037 PROTEIN"/>
    <property type="match status" value="1"/>
</dbReference>
<sequence>MYYFSKTLNTTFENALDLVIEALKTEGFGVLTQINIKDTLKKKIDVDFRKYVILGACNPQFAHQALESEDKIGVLLPCNVILQELPNGEVEVAAVDPITSMSSVQNEKLGTIAQQVQQKLKNVIKQL</sequence>
<dbReference type="PATRIC" id="fig|946077.3.peg.1854"/>
<dbReference type="PANTHER" id="PTHR38342:SF1">
    <property type="entry name" value="SLR5037 PROTEIN"/>
    <property type="match status" value="1"/>
</dbReference>
<dbReference type="Proteomes" id="UP000005938">
    <property type="component" value="Unassembled WGS sequence"/>
</dbReference>
<dbReference type="AlphaFoldDB" id="I0WDC6"/>
<accession>I0WDC6</accession>
<dbReference type="EMBL" id="AJJU01000011">
    <property type="protein sequence ID" value="EID74392.1"/>
    <property type="molecule type" value="Genomic_DNA"/>
</dbReference>
<dbReference type="InterPro" id="IPR005180">
    <property type="entry name" value="DUF302"/>
</dbReference>
<dbReference type="STRING" id="946077.W5A_09159"/>
<keyword evidence="3" id="KW-1185">Reference proteome</keyword>
<evidence type="ECO:0000259" key="1">
    <source>
        <dbReference type="Pfam" id="PF03625"/>
    </source>
</evidence>
<dbReference type="SUPFAM" id="SSF103247">
    <property type="entry name" value="TT1751-like"/>
    <property type="match status" value="1"/>
</dbReference>
<name>I0WDC6_9FLAO</name>
<dbReference type="CDD" id="cd14797">
    <property type="entry name" value="DUF302"/>
    <property type="match status" value="1"/>
</dbReference>
<dbReference type="Pfam" id="PF03625">
    <property type="entry name" value="DUF302"/>
    <property type="match status" value="1"/>
</dbReference>
<proteinExistence type="predicted"/>
<dbReference type="InterPro" id="IPR035923">
    <property type="entry name" value="TT1751-like_sf"/>
</dbReference>
<comment type="caution">
    <text evidence="2">The sequence shown here is derived from an EMBL/GenBank/DDBJ whole genome shotgun (WGS) entry which is preliminary data.</text>
</comment>
<protein>
    <recommendedName>
        <fullName evidence="1">DUF302 domain-containing protein</fullName>
    </recommendedName>
</protein>
<dbReference type="InterPro" id="IPR016796">
    <property type="entry name" value="UCP021774"/>
</dbReference>